<protein>
    <submittedName>
        <fullName evidence="6">Uncharacterized protein</fullName>
    </submittedName>
</protein>
<dbReference type="PROSITE" id="PS51915">
    <property type="entry name" value="ZAD"/>
    <property type="match status" value="3"/>
</dbReference>
<dbReference type="Pfam" id="PF07776">
    <property type="entry name" value="zf-AD"/>
    <property type="match status" value="2"/>
</dbReference>
<reference evidence="6" key="2">
    <citation type="submission" date="2020-05" db="UniProtKB">
        <authorList>
            <consortium name="EnsemblMetazoa"/>
        </authorList>
    </citation>
    <scope>IDENTIFICATION</scope>
    <source>
        <strain evidence="6">Indian</strain>
    </source>
</reference>
<dbReference type="STRING" id="30069.A0A182YD96"/>
<keyword evidence="1" id="KW-0479">Metal-binding</keyword>
<reference evidence="7" key="1">
    <citation type="journal article" date="2014" name="Genome Biol.">
        <title>Genome analysis of a major urban malaria vector mosquito, Anopheles stephensi.</title>
        <authorList>
            <person name="Jiang X."/>
            <person name="Peery A."/>
            <person name="Hall A.B."/>
            <person name="Sharma A."/>
            <person name="Chen X.G."/>
            <person name="Waterhouse R.M."/>
            <person name="Komissarov A."/>
            <person name="Riehle M.M."/>
            <person name="Shouche Y."/>
            <person name="Sharakhova M.V."/>
            <person name="Lawson D."/>
            <person name="Pakpour N."/>
            <person name="Arensburger P."/>
            <person name="Davidson V.L."/>
            <person name="Eiglmeier K."/>
            <person name="Emrich S."/>
            <person name="George P."/>
            <person name="Kennedy R.C."/>
            <person name="Mane S.P."/>
            <person name="Maslen G."/>
            <person name="Oringanje C."/>
            <person name="Qi Y."/>
            <person name="Settlage R."/>
            <person name="Tojo M."/>
            <person name="Tubio J.M."/>
            <person name="Unger M.F."/>
            <person name="Wang B."/>
            <person name="Vernick K.D."/>
            <person name="Ribeiro J.M."/>
            <person name="James A.A."/>
            <person name="Michel K."/>
            <person name="Riehle M.A."/>
            <person name="Luckhart S."/>
            <person name="Sharakhov I.V."/>
            <person name="Tu Z."/>
        </authorList>
    </citation>
    <scope>NUCLEOTIDE SEQUENCE [LARGE SCALE GENOMIC DNA]</scope>
    <source>
        <strain evidence="7">Indian</strain>
    </source>
</reference>
<evidence type="ECO:0000256" key="4">
    <source>
        <dbReference type="ARBA" id="ARBA00022833"/>
    </source>
</evidence>
<dbReference type="OMA" id="DNDEQEC"/>
<accession>A0A182YD96</accession>
<evidence type="ECO:0000256" key="2">
    <source>
        <dbReference type="ARBA" id="ARBA00022737"/>
    </source>
</evidence>
<dbReference type="SUPFAM" id="SSF57667">
    <property type="entry name" value="beta-beta-alpha zinc fingers"/>
    <property type="match status" value="10"/>
</dbReference>
<dbReference type="PANTHER" id="PTHR24379">
    <property type="entry name" value="KRAB AND ZINC FINGER DOMAIN-CONTAINING"/>
    <property type="match status" value="1"/>
</dbReference>
<dbReference type="VEuPathDB" id="VectorBase:ASTEI20_034296"/>
<sequence>MRISADFRSLCISNDTRFQMLQSVLLDRAELTKNEPIECVESSDDDNGTMDYARFGQELAEYSYDEPVSSRTLNRESFHAAKRKRGTASAENTSNEDNQFYSANYIEPGVTLVSDEEDISPREFIFTQLNNSRFPEVPYERQRGKRKLHLCTVCGIFVKHMPKHIINHEDDITEACPHCPVKMKQKANLMAHIKTVHLKTIGKTCEICGKGFVHHKTYRYHMDDAYLIPLTSLSEFAVTVQDLVLCTGIQITENHVPSYAVCLECTNKLQIGSSFRNTCLSNDALFHELCAMLVASAEATRDETVEYLESEFAEEDTLCFDGFKDEAVECRTSNTDCSTNGFTETLHEEEYIQEYVEDITTSSTAEIIANDGDFSYSANYIQLGEPLSDDDEQQNFRNVYTATRSQLIKRKSDIPLFNVMCSDNTNPTHWDDDWLELDRPVGQRKLHLCEKCGLRTQHLKSHLVNHREECTEACPHCLKKFKHKANLASHIKTVHMKMIGKTCSICGKGFIHHKTYRYHMLTHQSEGKSYECKSCSKTFVNEVYLRDHFNRLHNLARNERKTDENLLRPIRGTLSSSMTLEDVERFTGLRINAKESTSYAMCAGCVQTLESCAKFHQSCLNNNAQFQELLALPLLVKTKCIPKHSVEPLAEDPLILHFTIEDDDDEDVIIHNDHNYSANPDDEQHQRMCTQELETYSANYITIGEHSVSDNDEQECHFEHWERKAKTNTTHKTLASPSQEEEPMEREISTKRTKLSHHPQKLCSECGKLVTNIPYHIQLHKNEKKHACPHCSVKMRCKGNLVRHIKSVHLKLVYKTCKICDKKCYNRNVYLSHMISNHDIGQKIQCKYCPRLFSNKYSVDSHTARIHSNVRRFECDICGKLFKLRRMLKIHMRVHSADQPYQCSKCPKRFKSRNAKKVHEITHDGTIFECELCDKTYRYKSLLSMHIRKQHPKETDENLLRPISETLSSSMTLEDVERFTGLRINAKESTSYAMCAGCAQTLRSCAKFHQSCLNNDAQFQELLEMLIASAQSIPGVTIEALADNTRDPLNLHFDVDHDDDEGDDDGDNVIEIYDDDVDDVYSEHQKIYINEPETYSANQIDLGEHSASDNDEQECHFEGLGAFNRAPLARLSQEEAKKPREINTKRTRNSYAPKQLCSECGKFVTNYTLHIQLHRNEKKHACPHCPIKMACKGNLVKHIHAVHLKLICKTCKLCGKGFTSNNSYVSHMVSQHGIGDKFQCTECSRLFNHRSTLVDHMQRTHSDVRSLACDICCMTFKVRRALVLHMRVHSADQPFQCSKCPKRFKSSYARKIHEMTHNGVVFECGLCGKTYRYKSLLNMHIRKQHEASEDPSVSYE</sequence>
<dbReference type="GO" id="GO:0008270">
    <property type="term" value="F:zinc ion binding"/>
    <property type="evidence" value="ECO:0007669"/>
    <property type="project" value="UniProtKB-UniRule"/>
</dbReference>
<dbReference type="VEuPathDB" id="VectorBase:ASTEI20_038493"/>
<dbReference type="Gene3D" id="3.30.160.60">
    <property type="entry name" value="Classic Zinc Finger"/>
    <property type="match status" value="11"/>
</dbReference>
<dbReference type="FunFam" id="3.30.160.60:FF:002753">
    <property type="entry name" value="AGAP011403-PA"/>
    <property type="match status" value="1"/>
</dbReference>
<proteinExistence type="predicted"/>
<evidence type="ECO:0000313" key="6">
    <source>
        <dbReference type="EnsemblMetazoa" id="ASTEI06432-PA"/>
    </source>
</evidence>
<dbReference type="VEuPathDB" id="VectorBase:ASTEI20_039161"/>
<dbReference type="VEuPathDB" id="VectorBase:ASTEI20_043388"/>
<dbReference type="PROSITE" id="PS50157">
    <property type="entry name" value="ZINC_FINGER_C2H2_2"/>
    <property type="match status" value="12"/>
</dbReference>
<evidence type="ECO:0000256" key="5">
    <source>
        <dbReference type="SAM" id="MobiDB-lite"/>
    </source>
</evidence>
<evidence type="ECO:0000256" key="3">
    <source>
        <dbReference type="ARBA" id="ARBA00022771"/>
    </source>
</evidence>
<dbReference type="Pfam" id="PF12874">
    <property type="entry name" value="zf-met"/>
    <property type="match status" value="2"/>
</dbReference>
<dbReference type="SMART" id="SM00868">
    <property type="entry name" value="zf-AD"/>
    <property type="match status" value="3"/>
</dbReference>
<dbReference type="SMART" id="SM00355">
    <property type="entry name" value="ZnF_C2H2"/>
    <property type="match status" value="20"/>
</dbReference>
<name>A0A182YD96_ANOST</name>
<dbReference type="FunFam" id="3.30.160.60:FF:000446">
    <property type="entry name" value="Zinc finger protein"/>
    <property type="match status" value="1"/>
</dbReference>
<dbReference type="InterPro" id="IPR013087">
    <property type="entry name" value="Znf_C2H2_type"/>
</dbReference>
<dbReference type="VEuPathDB" id="VectorBase:ASTEI20_031643"/>
<dbReference type="PROSITE" id="PS00028">
    <property type="entry name" value="ZINC_FINGER_C2H2_1"/>
    <property type="match status" value="13"/>
</dbReference>
<keyword evidence="4" id="KW-0862">Zinc</keyword>
<dbReference type="InterPro" id="IPR012934">
    <property type="entry name" value="Znf_AD"/>
</dbReference>
<evidence type="ECO:0000256" key="1">
    <source>
        <dbReference type="ARBA" id="ARBA00022723"/>
    </source>
</evidence>
<dbReference type="PANTHER" id="PTHR24379:SF121">
    <property type="entry name" value="C2H2-TYPE DOMAIN-CONTAINING PROTEIN"/>
    <property type="match status" value="1"/>
</dbReference>
<organism evidence="6 7">
    <name type="scientific">Anopheles stephensi</name>
    <name type="common">Indo-Pakistan malaria mosquito</name>
    <dbReference type="NCBI Taxonomy" id="30069"/>
    <lineage>
        <taxon>Eukaryota</taxon>
        <taxon>Metazoa</taxon>
        <taxon>Ecdysozoa</taxon>
        <taxon>Arthropoda</taxon>
        <taxon>Hexapoda</taxon>
        <taxon>Insecta</taxon>
        <taxon>Pterygota</taxon>
        <taxon>Neoptera</taxon>
        <taxon>Endopterygota</taxon>
        <taxon>Diptera</taxon>
        <taxon>Nematocera</taxon>
        <taxon>Culicoidea</taxon>
        <taxon>Culicidae</taxon>
        <taxon>Anophelinae</taxon>
        <taxon>Anopheles</taxon>
    </lineage>
</organism>
<dbReference type="Proteomes" id="UP000076408">
    <property type="component" value="Unassembled WGS sequence"/>
</dbReference>
<keyword evidence="2" id="KW-0677">Repeat</keyword>
<dbReference type="VEuPathDB" id="VectorBase:ASTE016349"/>
<feature type="compositionally biased region" description="Polar residues" evidence="5">
    <location>
        <begin position="727"/>
        <end position="738"/>
    </location>
</feature>
<dbReference type="EnsemblMetazoa" id="ASTEI06432-RA">
    <property type="protein sequence ID" value="ASTEI06432-PA"/>
    <property type="gene ID" value="ASTEI06432"/>
</dbReference>
<evidence type="ECO:0000313" key="7">
    <source>
        <dbReference type="Proteomes" id="UP000076408"/>
    </source>
</evidence>
<keyword evidence="7" id="KW-1185">Reference proteome</keyword>
<feature type="region of interest" description="Disordered" evidence="5">
    <location>
        <begin position="727"/>
        <end position="746"/>
    </location>
</feature>
<dbReference type="VEuPathDB" id="VectorBase:ASTEI06432"/>
<dbReference type="VEuPathDB" id="VectorBase:ASTE016351"/>
<keyword evidence="3" id="KW-0863">Zinc-finger</keyword>
<dbReference type="GO" id="GO:0005634">
    <property type="term" value="C:nucleus"/>
    <property type="evidence" value="ECO:0007669"/>
    <property type="project" value="InterPro"/>
</dbReference>
<dbReference type="VEuPathDB" id="VectorBase:ASTE009274"/>
<dbReference type="VEuPathDB" id="VectorBase:ASTE016350"/>
<dbReference type="Pfam" id="PF00096">
    <property type="entry name" value="zf-C2H2"/>
    <property type="match status" value="6"/>
</dbReference>
<dbReference type="InterPro" id="IPR036236">
    <property type="entry name" value="Znf_C2H2_sf"/>
</dbReference>